<name>A0A8T0A035_9BILA</name>
<accession>A0A8T0A035</accession>
<evidence type="ECO:0000256" key="7">
    <source>
        <dbReference type="ARBA" id="ARBA00023242"/>
    </source>
</evidence>
<feature type="region of interest" description="Disordered" evidence="10">
    <location>
        <begin position="242"/>
        <end position="275"/>
    </location>
</feature>
<evidence type="ECO:0000256" key="2">
    <source>
        <dbReference type="ARBA" id="ARBA00022723"/>
    </source>
</evidence>
<dbReference type="Proteomes" id="UP000605970">
    <property type="component" value="Unassembled WGS sequence"/>
</dbReference>
<dbReference type="GO" id="GO:0008270">
    <property type="term" value="F:zinc ion binding"/>
    <property type="evidence" value="ECO:0007669"/>
    <property type="project" value="UniProtKB-KW"/>
</dbReference>
<keyword evidence="6" id="KW-0804">Transcription</keyword>
<dbReference type="GO" id="GO:0005634">
    <property type="term" value="C:nucleus"/>
    <property type="evidence" value="ECO:0007669"/>
    <property type="project" value="UniProtKB-SubCell"/>
</dbReference>
<dbReference type="PANTHER" id="PTHR10071">
    <property type="entry name" value="TRANSCRIPTION FACTOR GATA FAMILY MEMBER"/>
    <property type="match status" value="1"/>
</dbReference>
<dbReference type="AlphaFoldDB" id="A0A8T0A035"/>
<dbReference type="GO" id="GO:0045165">
    <property type="term" value="P:cell fate commitment"/>
    <property type="evidence" value="ECO:0007669"/>
    <property type="project" value="TreeGrafter"/>
</dbReference>
<evidence type="ECO:0000256" key="4">
    <source>
        <dbReference type="ARBA" id="ARBA00022833"/>
    </source>
</evidence>
<dbReference type="InterPro" id="IPR039355">
    <property type="entry name" value="Transcription_factor_GATA"/>
</dbReference>
<gene>
    <name evidence="12" type="ORF">Mgra_00001298</name>
</gene>
<evidence type="ECO:0000256" key="10">
    <source>
        <dbReference type="SAM" id="MobiDB-lite"/>
    </source>
</evidence>
<feature type="domain" description="GATA-type" evidence="11">
    <location>
        <begin position="392"/>
        <end position="440"/>
    </location>
</feature>
<dbReference type="GO" id="GO:0000122">
    <property type="term" value="P:negative regulation of transcription by RNA polymerase II"/>
    <property type="evidence" value="ECO:0007669"/>
    <property type="project" value="TreeGrafter"/>
</dbReference>
<dbReference type="OrthoDB" id="515401at2759"/>
<dbReference type="PROSITE" id="PS00344">
    <property type="entry name" value="GATA_ZN_FINGER_1"/>
    <property type="match status" value="1"/>
</dbReference>
<dbReference type="Pfam" id="PF00320">
    <property type="entry name" value="GATA"/>
    <property type="match status" value="1"/>
</dbReference>
<dbReference type="GO" id="GO:0000981">
    <property type="term" value="F:DNA-binding transcription factor activity, RNA polymerase II-specific"/>
    <property type="evidence" value="ECO:0007669"/>
    <property type="project" value="TreeGrafter"/>
</dbReference>
<keyword evidence="3 8" id="KW-0863">Zinc-finger</keyword>
<comment type="caution">
    <text evidence="12">The sequence shown here is derived from an EMBL/GenBank/DDBJ whole genome shotgun (WGS) entry which is preliminary data.</text>
</comment>
<dbReference type="SUPFAM" id="SSF57716">
    <property type="entry name" value="Glucocorticoid receptor-like (DNA-binding domain)"/>
    <property type="match status" value="1"/>
</dbReference>
<feature type="compositionally biased region" description="Basic and acidic residues" evidence="10">
    <location>
        <begin position="19"/>
        <end position="28"/>
    </location>
</feature>
<keyword evidence="5" id="KW-0805">Transcription regulation</keyword>
<dbReference type="PANTHER" id="PTHR10071:SF233">
    <property type="entry name" value="TRANSCRIPTION FACTOR ELT-6"/>
    <property type="match status" value="1"/>
</dbReference>
<evidence type="ECO:0000256" key="9">
    <source>
        <dbReference type="SAM" id="Coils"/>
    </source>
</evidence>
<keyword evidence="13" id="KW-1185">Reference proteome</keyword>
<sequence>MVNHHPSEKLLLATTSSTENKEEEHSGDCKNCCPHCELLCSEMRQSMAKLDSKIDRLAEQLTQIVNVFNIHQTDSNSILNGLEQTESNKINIQNGNNCITLPSQQQPTKVFLKDKNQQNSENNCFSSFPQQVISSSRSISPSSLDEREDGQQTLIKTNGIGTVGSKKRKREFARRQSKKLSTIMQLPAELMGILPQKSCVNTEEQINSFSFSDHHQTSTDLITSKTSTDELLAHLLSFSNSTTNIPPPSPLLPSSSSPSLNKNILPPPTPTSTTPSLYQILFQQQQKDEQNNFELNNEQQQQQNENGEEENVNNFSEQNLEENSLVEEPQTSNLLAGLFGNNSEEFNRLVKSEPTENENNEYIMADNNNNSPNLIENQIDNTSITTSVSVSRCNNCSTTKTTAWRRDATGSLVCNACGLYFRLHRTNRPVHMRKDFIQQRFRRKNQQQQQQQYSSTDVRFLKNETNNKKQNNQQQLLNLAVNGSAAAALVLAALEGGGGGGAGRKKSLINEGDEANNSTTNLSVEDAKITAEAFLNTTHILNGILEQQSQ</sequence>
<dbReference type="InterPro" id="IPR013088">
    <property type="entry name" value="Znf_NHR/GATA"/>
</dbReference>
<protein>
    <recommendedName>
        <fullName evidence="11">GATA-type domain-containing protein</fullName>
    </recommendedName>
</protein>
<reference evidence="12" key="1">
    <citation type="journal article" date="2020" name="Ecol. Evol.">
        <title>Genome structure and content of the rice root-knot nematode (Meloidogyne graminicola).</title>
        <authorList>
            <person name="Phan N.T."/>
            <person name="Danchin E.G.J."/>
            <person name="Klopp C."/>
            <person name="Perfus-Barbeoch L."/>
            <person name="Kozlowski D.K."/>
            <person name="Koutsovoulos G.D."/>
            <person name="Lopez-Roques C."/>
            <person name="Bouchez O."/>
            <person name="Zahm M."/>
            <person name="Besnard G."/>
            <person name="Bellafiore S."/>
        </authorList>
    </citation>
    <scope>NUCLEOTIDE SEQUENCE</scope>
    <source>
        <strain evidence="12">VN-18</strain>
    </source>
</reference>
<feature type="region of interest" description="Disordered" evidence="10">
    <location>
        <begin position="1"/>
        <end position="29"/>
    </location>
</feature>
<dbReference type="Gene3D" id="3.30.50.10">
    <property type="entry name" value="Erythroid Transcription Factor GATA-1, subunit A"/>
    <property type="match status" value="1"/>
</dbReference>
<evidence type="ECO:0000313" key="13">
    <source>
        <dbReference type="Proteomes" id="UP000605970"/>
    </source>
</evidence>
<proteinExistence type="predicted"/>
<keyword evidence="4" id="KW-0862">Zinc</keyword>
<feature type="coiled-coil region" evidence="9">
    <location>
        <begin position="283"/>
        <end position="310"/>
    </location>
</feature>
<keyword evidence="2" id="KW-0479">Metal-binding</keyword>
<evidence type="ECO:0000256" key="6">
    <source>
        <dbReference type="ARBA" id="ARBA00023163"/>
    </source>
</evidence>
<dbReference type="EMBL" id="JABEBT010000006">
    <property type="protein sequence ID" value="KAF7639334.1"/>
    <property type="molecule type" value="Genomic_DNA"/>
</dbReference>
<comment type="subcellular location">
    <subcellularLocation>
        <location evidence="1">Nucleus</location>
    </subcellularLocation>
</comment>
<evidence type="ECO:0000256" key="5">
    <source>
        <dbReference type="ARBA" id="ARBA00023015"/>
    </source>
</evidence>
<evidence type="ECO:0000256" key="8">
    <source>
        <dbReference type="PROSITE-ProRule" id="PRU00094"/>
    </source>
</evidence>
<evidence type="ECO:0000256" key="1">
    <source>
        <dbReference type="ARBA" id="ARBA00004123"/>
    </source>
</evidence>
<dbReference type="InterPro" id="IPR000679">
    <property type="entry name" value="Znf_GATA"/>
</dbReference>
<evidence type="ECO:0000313" key="12">
    <source>
        <dbReference type="EMBL" id="KAF7639334.1"/>
    </source>
</evidence>
<dbReference type="GO" id="GO:0045944">
    <property type="term" value="P:positive regulation of transcription by RNA polymerase II"/>
    <property type="evidence" value="ECO:0007669"/>
    <property type="project" value="TreeGrafter"/>
</dbReference>
<organism evidence="12 13">
    <name type="scientific">Meloidogyne graminicola</name>
    <dbReference type="NCBI Taxonomy" id="189291"/>
    <lineage>
        <taxon>Eukaryota</taxon>
        <taxon>Metazoa</taxon>
        <taxon>Ecdysozoa</taxon>
        <taxon>Nematoda</taxon>
        <taxon>Chromadorea</taxon>
        <taxon>Rhabditida</taxon>
        <taxon>Tylenchina</taxon>
        <taxon>Tylenchomorpha</taxon>
        <taxon>Tylenchoidea</taxon>
        <taxon>Meloidogynidae</taxon>
        <taxon>Meloidogyninae</taxon>
        <taxon>Meloidogyne</taxon>
    </lineage>
</organism>
<keyword evidence="9" id="KW-0175">Coiled coil</keyword>
<keyword evidence="7" id="KW-0539">Nucleus</keyword>
<dbReference type="CDD" id="cd00202">
    <property type="entry name" value="ZnF_GATA"/>
    <property type="match status" value="1"/>
</dbReference>
<evidence type="ECO:0000256" key="3">
    <source>
        <dbReference type="ARBA" id="ARBA00022771"/>
    </source>
</evidence>
<feature type="compositionally biased region" description="Low complexity" evidence="10">
    <location>
        <begin position="252"/>
        <end position="264"/>
    </location>
</feature>
<dbReference type="PROSITE" id="PS50114">
    <property type="entry name" value="GATA_ZN_FINGER_2"/>
    <property type="match status" value="1"/>
</dbReference>
<evidence type="ECO:0000259" key="11">
    <source>
        <dbReference type="PROSITE" id="PS50114"/>
    </source>
</evidence>
<dbReference type="PRINTS" id="PR00619">
    <property type="entry name" value="GATAZNFINGER"/>
</dbReference>
<dbReference type="GO" id="GO:0000978">
    <property type="term" value="F:RNA polymerase II cis-regulatory region sequence-specific DNA binding"/>
    <property type="evidence" value="ECO:0007669"/>
    <property type="project" value="TreeGrafter"/>
</dbReference>
<dbReference type="SMART" id="SM00401">
    <property type="entry name" value="ZnF_GATA"/>
    <property type="match status" value="1"/>
</dbReference>